<dbReference type="Proteomes" id="UP000224317">
    <property type="component" value="Unassembled WGS sequence"/>
</dbReference>
<evidence type="ECO:0000313" key="6">
    <source>
        <dbReference type="EMBL" id="PHU39388.1"/>
    </source>
</evidence>
<dbReference type="RefSeq" id="WP_099413737.1">
    <property type="nucleotide sequence ID" value="NZ_PDYH01000049.1"/>
</dbReference>
<dbReference type="InterPro" id="IPR002123">
    <property type="entry name" value="Plipid/glycerol_acylTrfase"/>
</dbReference>
<organism evidence="6 7">
    <name type="scientific">Pseudobutyrivibrio ruminis</name>
    <dbReference type="NCBI Taxonomy" id="46206"/>
    <lineage>
        <taxon>Bacteria</taxon>
        <taxon>Bacillati</taxon>
        <taxon>Bacillota</taxon>
        <taxon>Clostridia</taxon>
        <taxon>Lachnospirales</taxon>
        <taxon>Lachnospiraceae</taxon>
        <taxon>Pseudobutyrivibrio</taxon>
    </lineage>
</organism>
<dbReference type="Pfam" id="PF01553">
    <property type="entry name" value="Acyltransferase"/>
    <property type="match status" value="1"/>
</dbReference>
<dbReference type="AlphaFoldDB" id="A0A2G3E7X3"/>
<accession>A0A2G3E7X3</accession>
<dbReference type="EC" id="2.3.1.51" evidence="4"/>
<dbReference type="SUPFAM" id="SSF69593">
    <property type="entry name" value="Glycerol-3-phosphate (1)-acyltransferase"/>
    <property type="match status" value="1"/>
</dbReference>
<evidence type="ECO:0000256" key="3">
    <source>
        <dbReference type="ARBA" id="ARBA00023315"/>
    </source>
</evidence>
<dbReference type="PANTHER" id="PTHR10434:SF11">
    <property type="entry name" value="1-ACYL-SN-GLYCEROL-3-PHOSPHATE ACYLTRANSFERASE"/>
    <property type="match status" value="1"/>
</dbReference>
<dbReference type="EMBL" id="PDYH01000049">
    <property type="protein sequence ID" value="PHU39388.1"/>
    <property type="molecule type" value="Genomic_DNA"/>
</dbReference>
<dbReference type="GO" id="GO:0006654">
    <property type="term" value="P:phosphatidic acid biosynthetic process"/>
    <property type="evidence" value="ECO:0007669"/>
    <property type="project" value="TreeGrafter"/>
</dbReference>
<keyword evidence="2 4" id="KW-0808">Transferase</keyword>
<dbReference type="NCBIfam" id="TIGR00530">
    <property type="entry name" value="AGP_acyltrn"/>
    <property type="match status" value="1"/>
</dbReference>
<dbReference type="GO" id="GO:0003841">
    <property type="term" value="F:1-acylglycerol-3-phosphate O-acyltransferase activity"/>
    <property type="evidence" value="ECO:0007669"/>
    <property type="project" value="UniProtKB-UniRule"/>
</dbReference>
<keyword evidence="4" id="KW-0443">Lipid metabolism</keyword>
<gene>
    <name evidence="6" type="ORF">CSX00_11070</name>
</gene>
<dbReference type="GO" id="GO:0016020">
    <property type="term" value="C:membrane"/>
    <property type="evidence" value="ECO:0007669"/>
    <property type="project" value="InterPro"/>
</dbReference>
<keyword evidence="4" id="KW-0594">Phospholipid biosynthesis</keyword>
<feature type="domain" description="Phospholipid/glycerol acyltransferase" evidence="5">
    <location>
        <begin position="75"/>
        <end position="189"/>
    </location>
</feature>
<comment type="caution">
    <text evidence="6">The sequence shown here is derived from an EMBL/GenBank/DDBJ whole genome shotgun (WGS) entry which is preliminary data.</text>
</comment>
<evidence type="ECO:0000256" key="4">
    <source>
        <dbReference type="RuleBase" id="RU361267"/>
    </source>
</evidence>
<dbReference type="InterPro" id="IPR004552">
    <property type="entry name" value="AGP_acyltrans"/>
</dbReference>
<dbReference type="SMART" id="SM00563">
    <property type="entry name" value="PlsC"/>
    <property type="match status" value="1"/>
</dbReference>
<comment type="similarity">
    <text evidence="1 4">Belongs to the 1-acyl-sn-glycerol-3-phosphate acyltransferase family.</text>
</comment>
<comment type="catalytic activity">
    <reaction evidence="4">
        <text>a 1-acyl-sn-glycero-3-phosphate + an acyl-CoA = a 1,2-diacyl-sn-glycero-3-phosphate + CoA</text>
        <dbReference type="Rhea" id="RHEA:19709"/>
        <dbReference type="ChEBI" id="CHEBI:57287"/>
        <dbReference type="ChEBI" id="CHEBI:57970"/>
        <dbReference type="ChEBI" id="CHEBI:58342"/>
        <dbReference type="ChEBI" id="CHEBI:58608"/>
        <dbReference type="EC" id="2.3.1.51"/>
    </reaction>
</comment>
<evidence type="ECO:0000259" key="5">
    <source>
        <dbReference type="SMART" id="SM00563"/>
    </source>
</evidence>
<sequence>MILIRNCTLVLYSLFATLFSYPGRIYLKLKYKDNRERYNKNYYKLKKICRNIISIIGIEVDMHGQVEEFRRNGSFMYAGNHRSNFDSIILIACIEQPIIFIGKDEIRKMPIIGSWFIDIGAIFLKREDIKASIQVINKGIECLKTGYSVVIFPEGKRIKTNKVESFKPGSFKLATKTNSEIIPFSFFNTEEIFERRSYFYPSKIGLCVAKPINLEKSNLNQTGDVASYVQRIVSDMYEYMKNSN</sequence>
<name>A0A2G3E7X3_9FIRM</name>
<evidence type="ECO:0000256" key="1">
    <source>
        <dbReference type="ARBA" id="ARBA00008655"/>
    </source>
</evidence>
<keyword evidence="3 4" id="KW-0012">Acyltransferase</keyword>
<comment type="domain">
    <text evidence="4">The HXXXXD motif is essential for acyltransferase activity and may constitute the binding site for the phosphate moiety of the glycerol-3-phosphate.</text>
</comment>
<reference evidence="6" key="1">
    <citation type="submission" date="2017-10" db="EMBL/GenBank/DDBJ databases">
        <title>Resolving the taxonomy of Roseburia spp., Eubacterium rectale and Agathobacter spp. through phylogenomic analysis.</title>
        <authorList>
            <person name="Sheridan P.O."/>
            <person name="Walker A.W."/>
            <person name="Duncan S.H."/>
            <person name="Scott K.P."/>
            <person name="Toole P.W.O."/>
            <person name="Luis P."/>
            <person name="Flint H.J."/>
        </authorList>
    </citation>
    <scope>NUCLEOTIDE SEQUENCE [LARGE SCALE GENOMIC DNA]</scope>
    <source>
        <strain evidence="6">JK10</strain>
    </source>
</reference>
<dbReference type="CDD" id="cd07989">
    <property type="entry name" value="LPLAT_AGPAT-like"/>
    <property type="match status" value="1"/>
</dbReference>
<evidence type="ECO:0000256" key="2">
    <source>
        <dbReference type="ARBA" id="ARBA00022679"/>
    </source>
</evidence>
<keyword evidence="4" id="KW-0444">Lipid biosynthesis</keyword>
<evidence type="ECO:0000313" key="7">
    <source>
        <dbReference type="Proteomes" id="UP000224317"/>
    </source>
</evidence>
<dbReference type="PANTHER" id="PTHR10434">
    <property type="entry name" value="1-ACYL-SN-GLYCEROL-3-PHOSPHATE ACYLTRANSFERASE"/>
    <property type="match status" value="1"/>
</dbReference>
<protein>
    <recommendedName>
        <fullName evidence="4">1-acyl-sn-glycerol-3-phosphate acyltransferase</fullName>
        <ecNumber evidence="4">2.3.1.51</ecNumber>
    </recommendedName>
</protein>
<proteinExistence type="inferred from homology"/>
<keyword evidence="4" id="KW-1208">Phospholipid metabolism</keyword>
<keyword evidence="7" id="KW-1185">Reference proteome</keyword>